<feature type="compositionally biased region" description="Polar residues" evidence="4">
    <location>
        <begin position="206"/>
        <end position="217"/>
    </location>
</feature>
<dbReference type="Proteomes" id="UP000827986">
    <property type="component" value="Unassembled WGS sequence"/>
</dbReference>
<dbReference type="PANTHER" id="PTHR47117:SF3">
    <property type="entry name" value="KINESIN FAMILY MEMBER 14-LIKE"/>
    <property type="match status" value="1"/>
</dbReference>
<dbReference type="GO" id="GO:0008017">
    <property type="term" value="F:microtubule binding"/>
    <property type="evidence" value="ECO:0007669"/>
    <property type="project" value="InterPro"/>
</dbReference>
<comment type="similarity">
    <text evidence="3">Belongs to the TRAFAC class myosin-kinesin ATPase superfamily. Kinesin family.</text>
</comment>
<evidence type="ECO:0000256" key="4">
    <source>
        <dbReference type="SAM" id="MobiDB-lite"/>
    </source>
</evidence>
<feature type="compositionally biased region" description="Polar residues" evidence="4">
    <location>
        <begin position="167"/>
        <end position="176"/>
    </location>
</feature>
<feature type="region of interest" description="Disordered" evidence="4">
    <location>
        <begin position="167"/>
        <end position="186"/>
    </location>
</feature>
<comment type="caution">
    <text evidence="3">Lacks conserved residue(s) required for the propagation of feature annotation.</text>
</comment>
<evidence type="ECO:0000256" key="1">
    <source>
        <dbReference type="ARBA" id="ARBA00022741"/>
    </source>
</evidence>
<gene>
    <name evidence="6" type="ORF">KIL84_022007</name>
</gene>
<dbReference type="PANTHER" id="PTHR47117">
    <property type="entry name" value="STAR-RELATED LIPID TRANSFER PROTEIN 9"/>
    <property type="match status" value="1"/>
</dbReference>
<evidence type="ECO:0000256" key="3">
    <source>
        <dbReference type="PROSITE-ProRule" id="PRU00283"/>
    </source>
</evidence>
<dbReference type="AlphaFoldDB" id="A0A9D3XD37"/>
<feature type="domain" description="Kinesin motor" evidence="5">
    <location>
        <begin position="261"/>
        <end position="371"/>
    </location>
</feature>
<dbReference type="GO" id="GO:0003777">
    <property type="term" value="F:microtubule motor activity"/>
    <property type="evidence" value="ECO:0007669"/>
    <property type="project" value="InterPro"/>
</dbReference>
<dbReference type="Gene3D" id="3.40.850.10">
    <property type="entry name" value="Kinesin motor domain"/>
    <property type="match status" value="1"/>
</dbReference>
<evidence type="ECO:0000259" key="5">
    <source>
        <dbReference type="PROSITE" id="PS50067"/>
    </source>
</evidence>
<dbReference type="EMBL" id="JAHDVG010000472">
    <property type="protein sequence ID" value="KAH1179424.1"/>
    <property type="molecule type" value="Genomic_DNA"/>
</dbReference>
<evidence type="ECO:0000256" key="2">
    <source>
        <dbReference type="ARBA" id="ARBA00022840"/>
    </source>
</evidence>
<dbReference type="InterPro" id="IPR036961">
    <property type="entry name" value="Kinesin_motor_dom_sf"/>
</dbReference>
<dbReference type="Pfam" id="PF00225">
    <property type="entry name" value="Kinesin"/>
    <property type="match status" value="1"/>
</dbReference>
<comment type="caution">
    <text evidence="6">The sequence shown here is derived from an EMBL/GenBank/DDBJ whole genome shotgun (WGS) entry which is preliminary data.</text>
</comment>
<dbReference type="GO" id="GO:0007018">
    <property type="term" value="P:microtubule-based movement"/>
    <property type="evidence" value="ECO:0007669"/>
    <property type="project" value="InterPro"/>
</dbReference>
<protein>
    <recommendedName>
        <fullName evidence="5">Kinesin motor domain-containing protein</fullName>
    </recommendedName>
</protein>
<organism evidence="6 7">
    <name type="scientific">Mauremys mutica</name>
    <name type="common">yellowpond turtle</name>
    <dbReference type="NCBI Taxonomy" id="74926"/>
    <lineage>
        <taxon>Eukaryota</taxon>
        <taxon>Metazoa</taxon>
        <taxon>Chordata</taxon>
        <taxon>Craniata</taxon>
        <taxon>Vertebrata</taxon>
        <taxon>Euteleostomi</taxon>
        <taxon>Archelosauria</taxon>
        <taxon>Testudinata</taxon>
        <taxon>Testudines</taxon>
        <taxon>Cryptodira</taxon>
        <taxon>Durocryptodira</taxon>
        <taxon>Testudinoidea</taxon>
        <taxon>Geoemydidae</taxon>
        <taxon>Geoemydinae</taxon>
        <taxon>Mauremys</taxon>
    </lineage>
</organism>
<feature type="region of interest" description="Disordered" evidence="4">
    <location>
        <begin position="46"/>
        <end position="72"/>
    </location>
</feature>
<dbReference type="GO" id="GO:0005524">
    <property type="term" value="F:ATP binding"/>
    <property type="evidence" value="ECO:0007669"/>
    <property type="project" value="UniProtKB-KW"/>
</dbReference>
<dbReference type="PROSITE" id="PS50067">
    <property type="entry name" value="KINESIN_MOTOR_2"/>
    <property type="match status" value="1"/>
</dbReference>
<keyword evidence="2" id="KW-0067">ATP-binding</keyword>
<keyword evidence="1" id="KW-0547">Nucleotide-binding</keyword>
<sequence length="371" mass="41147">MEWMSKAVTQSLFPLLKRKVLVDGTEQSEQEKTVSIKVPVSKRCSFQTSMSDNPPLMTKPETSKHLRRSPGQMPILENRPEVAKSRLPLSVKYFGPSPLNSDQITETLGSKTAKSSKGSDVPRKEAIKNTANVQSPVHPYGTPVRDTSYSSMDGHDENLKELSETFSESQVIQPSGNVRPMSDGSSTMDLCCENRGSRGHVKEQWRTSSKGGSSGENSAISVAVRVRPLTQREQQVGTKCVVSLSGKEILIHHPHTNRQLTFSMTGYADEVGIIPRFCKEIFWKVNLTQQEEVKHHIELSYSEVYNERIHDLLTSSKDANTKKKALKVQEHPILGPYVTGLSTYVVGSFADVQRICQTPADGSNLLDNFGS</sequence>
<accession>A0A9D3XD37</accession>
<dbReference type="InterPro" id="IPR027417">
    <property type="entry name" value="P-loop_NTPase"/>
</dbReference>
<name>A0A9D3XD37_9SAUR</name>
<reference evidence="6" key="1">
    <citation type="submission" date="2021-09" db="EMBL/GenBank/DDBJ databases">
        <title>The genome of Mauremys mutica provides insights into the evolution of semi-aquatic lifestyle.</title>
        <authorList>
            <person name="Gong S."/>
            <person name="Gao Y."/>
        </authorList>
    </citation>
    <scope>NUCLEOTIDE SEQUENCE</scope>
    <source>
        <strain evidence="6">MM-2020</strain>
        <tissue evidence="6">Muscle</tissue>
    </source>
</reference>
<evidence type="ECO:0000313" key="7">
    <source>
        <dbReference type="Proteomes" id="UP000827986"/>
    </source>
</evidence>
<evidence type="ECO:0000313" key="6">
    <source>
        <dbReference type="EMBL" id="KAH1179424.1"/>
    </source>
</evidence>
<keyword evidence="7" id="KW-1185">Reference proteome</keyword>
<dbReference type="SUPFAM" id="SSF52540">
    <property type="entry name" value="P-loop containing nucleoside triphosphate hydrolases"/>
    <property type="match status" value="1"/>
</dbReference>
<proteinExistence type="inferred from homology"/>
<feature type="region of interest" description="Disordered" evidence="4">
    <location>
        <begin position="197"/>
        <end position="217"/>
    </location>
</feature>
<dbReference type="SMART" id="SM00129">
    <property type="entry name" value="KISc"/>
    <property type="match status" value="1"/>
</dbReference>
<dbReference type="InterPro" id="IPR001752">
    <property type="entry name" value="Kinesin_motor_dom"/>
</dbReference>